<dbReference type="AlphaFoldDB" id="A0A5R9IQ45"/>
<evidence type="ECO:0000259" key="1">
    <source>
        <dbReference type="Pfam" id="PF14336"/>
    </source>
</evidence>
<dbReference type="Gene3D" id="3.90.1640.20">
    <property type="entry name" value="TON_0340"/>
    <property type="match status" value="1"/>
</dbReference>
<accession>A0A5R9IQ45</accession>
<comment type="caution">
    <text evidence="2">The sequence shown here is derived from an EMBL/GenBank/DDBJ whole genome shotgun (WGS) entry which is preliminary data.</text>
</comment>
<dbReference type="InterPro" id="IPR025504">
    <property type="entry name" value="GLUCM_C"/>
</dbReference>
<evidence type="ECO:0000313" key="2">
    <source>
        <dbReference type="EMBL" id="TLU67654.1"/>
    </source>
</evidence>
<proteinExistence type="predicted"/>
<dbReference type="RefSeq" id="WP_138318257.1">
    <property type="nucleotide sequence ID" value="NZ_VCBC01000002.1"/>
</dbReference>
<dbReference type="Pfam" id="PF14336">
    <property type="entry name" value="GLUCM-like_C"/>
    <property type="match status" value="1"/>
</dbReference>
<dbReference type="PANTHER" id="PTHR32022:SF10">
    <property type="entry name" value="D-GLUTAMATE CYCLASE, MITOCHONDRIAL"/>
    <property type="match status" value="1"/>
</dbReference>
<evidence type="ECO:0000313" key="3">
    <source>
        <dbReference type="Proteomes" id="UP000307790"/>
    </source>
</evidence>
<reference evidence="2 3" key="1">
    <citation type="submission" date="2019-05" db="EMBL/GenBank/DDBJ databases">
        <title>Genome sequences of Thalassotalea litorea 1K03283.</title>
        <authorList>
            <person name="Zhang D."/>
        </authorList>
    </citation>
    <scope>NUCLEOTIDE SEQUENCE [LARGE SCALE GENOMIC DNA]</scope>
    <source>
        <strain evidence="2 3">MCCC 1K03283</strain>
    </source>
</reference>
<organism evidence="2 3">
    <name type="scientific">Thalassotalea litorea</name>
    <dbReference type="NCBI Taxonomy" id="2020715"/>
    <lineage>
        <taxon>Bacteria</taxon>
        <taxon>Pseudomonadati</taxon>
        <taxon>Pseudomonadota</taxon>
        <taxon>Gammaproteobacteria</taxon>
        <taxon>Alteromonadales</taxon>
        <taxon>Colwelliaceae</taxon>
        <taxon>Thalassotalea</taxon>
    </lineage>
</organism>
<gene>
    <name evidence="2" type="ORF">FE810_01530</name>
</gene>
<dbReference type="EMBL" id="VCBC01000002">
    <property type="protein sequence ID" value="TLU67654.1"/>
    <property type="molecule type" value="Genomic_DNA"/>
</dbReference>
<protein>
    <submittedName>
        <fullName evidence="2">DUF4392 domain-containing protein</fullName>
    </submittedName>
</protein>
<name>A0A5R9IQ45_9GAMM</name>
<sequence>MSHTSSEIALSKAIEQLLVSRNTRQMQFARQFLRPGYIIRAAKQIHDCMGTIVIATGFPVCDTFETDGPVGALALYECLSALDKSVVLVCDNPLFQALQPHYRCAQIPLGIGKEQQIAGVVEQLAPQLIIAIERPGLTEDNTYRNMRGEDISHRCARFDDFITLAKCPTIAVGDGGNEIGMGNIAKHIASLDIIPSQTECDELIVADVSNWAAYALIAFLAIWQKKNLLAQIDVETLLRFLSSKGSVDGVTRKNHLTEDSLCFSAGVEIIKQITRLCEELRAAESIKI</sequence>
<feature type="domain" description="D-glutamate cyclase-like C-terminal" evidence="1">
    <location>
        <begin position="15"/>
        <end position="273"/>
    </location>
</feature>
<keyword evidence="3" id="KW-1185">Reference proteome</keyword>
<dbReference type="OrthoDB" id="1668885at2"/>
<dbReference type="Proteomes" id="UP000307790">
    <property type="component" value="Unassembled WGS sequence"/>
</dbReference>
<dbReference type="PANTHER" id="PTHR32022">
    <property type="entry name" value="D-GLUTAMATE CYCLASE, MITOCHONDRIAL"/>
    <property type="match status" value="1"/>
</dbReference>